<dbReference type="EMBL" id="FOPP01000016">
    <property type="protein sequence ID" value="SFH51171.1"/>
    <property type="molecule type" value="Genomic_DNA"/>
</dbReference>
<feature type="domain" description="Secretin/TonB short N-terminal" evidence="8">
    <location>
        <begin position="73"/>
        <end position="117"/>
    </location>
</feature>
<dbReference type="GO" id="GO:0009279">
    <property type="term" value="C:cell outer membrane"/>
    <property type="evidence" value="ECO:0007669"/>
    <property type="project" value="UniProtKB-SubCell"/>
</dbReference>
<evidence type="ECO:0000313" key="11">
    <source>
        <dbReference type="Proteomes" id="UP000199666"/>
    </source>
</evidence>
<dbReference type="Gene3D" id="2.170.130.10">
    <property type="entry name" value="TonB-dependent receptor, plug domain"/>
    <property type="match status" value="1"/>
</dbReference>
<dbReference type="InterPro" id="IPR012910">
    <property type="entry name" value="Plug_dom"/>
</dbReference>
<evidence type="ECO:0000259" key="8">
    <source>
        <dbReference type="Pfam" id="PF07660"/>
    </source>
</evidence>
<reference evidence="10 11" key="1">
    <citation type="submission" date="2016-10" db="EMBL/GenBank/DDBJ databases">
        <authorList>
            <person name="de Groot N.N."/>
        </authorList>
    </citation>
    <scope>NUCLEOTIDE SEQUENCE [LARGE SCALE GENOMIC DNA]</scope>
    <source>
        <strain evidence="10 11">DSM 18684</strain>
    </source>
</reference>
<dbReference type="Pfam" id="PF07715">
    <property type="entry name" value="Plug"/>
    <property type="match status" value="1"/>
</dbReference>
<dbReference type="Proteomes" id="UP000199666">
    <property type="component" value="Unassembled WGS sequence"/>
</dbReference>
<keyword evidence="2 7" id="KW-0813">Transport</keyword>
<evidence type="ECO:0000259" key="9">
    <source>
        <dbReference type="Pfam" id="PF07715"/>
    </source>
</evidence>
<dbReference type="InterPro" id="IPR023997">
    <property type="entry name" value="TonB-dep_OMP_SusC/RagA_CS"/>
</dbReference>
<dbReference type="NCBIfam" id="TIGR04057">
    <property type="entry name" value="SusC_RagA_signa"/>
    <property type="match status" value="1"/>
</dbReference>
<evidence type="ECO:0000256" key="1">
    <source>
        <dbReference type="ARBA" id="ARBA00004571"/>
    </source>
</evidence>
<organism evidence="10 11">
    <name type="scientific">Pedobacter insulae</name>
    <dbReference type="NCBI Taxonomy" id="414048"/>
    <lineage>
        <taxon>Bacteria</taxon>
        <taxon>Pseudomonadati</taxon>
        <taxon>Bacteroidota</taxon>
        <taxon>Sphingobacteriia</taxon>
        <taxon>Sphingobacteriales</taxon>
        <taxon>Sphingobacteriaceae</taxon>
        <taxon>Pedobacter</taxon>
    </lineage>
</organism>
<proteinExistence type="inferred from homology"/>
<dbReference type="InterPro" id="IPR037066">
    <property type="entry name" value="Plug_dom_sf"/>
</dbReference>
<keyword evidence="5 7" id="KW-0472">Membrane</keyword>
<accession>A0A1I3AP98</accession>
<dbReference type="Gene3D" id="2.60.40.1120">
    <property type="entry name" value="Carboxypeptidase-like, regulatory domain"/>
    <property type="match status" value="1"/>
</dbReference>
<dbReference type="Pfam" id="PF13620">
    <property type="entry name" value="CarboxypepD_reg"/>
    <property type="match status" value="1"/>
</dbReference>
<evidence type="ECO:0000256" key="5">
    <source>
        <dbReference type="ARBA" id="ARBA00023136"/>
    </source>
</evidence>
<keyword evidence="11" id="KW-1185">Reference proteome</keyword>
<dbReference type="SUPFAM" id="SSF49464">
    <property type="entry name" value="Carboxypeptidase regulatory domain-like"/>
    <property type="match status" value="1"/>
</dbReference>
<comment type="subcellular location">
    <subcellularLocation>
        <location evidence="1 7">Cell outer membrane</location>
        <topology evidence="1 7">Multi-pass membrane protein</topology>
    </subcellularLocation>
</comment>
<gene>
    <name evidence="10" type="ORF">SAMN04489864_1169</name>
</gene>
<dbReference type="OrthoDB" id="9768177at2"/>
<protein>
    <submittedName>
        <fullName evidence="10">TonB-linked outer membrane protein, SusC/RagA family</fullName>
    </submittedName>
</protein>
<dbReference type="InterPro" id="IPR039426">
    <property type="entry name" value="TonB-dep_rcpt-like"/>
</dbReference>
<comment type="similarity">
    <text evidence="7">Belongs to the TonB-dependent receptor family.</text>
</comment>
<keyword evidence="6 7" id="KW-0998">Cell outer membrane</keyword>
<dbReference type="InterPro" id="IPR011662">
    <property type="entry name" value="Secretin/TonB_short_N"/>
</dbReference>
<dbReference type="Gene3D" id="2.40.170.20">
    <property type="entry name" value="TonB-dependent receptor, beta-barrel domain"/>
    <property type="match status" value="1"/>
</dbReference>
<dbReference type="InterPro" id="IPR036942">
    <property type="entry name" value="Beta-barrel_TonB_sf"/>
</dbReference>
<evidence type="ECO:0000313" key="10">
    <source>
        <dbReference type="EMBL" id="SFH51171.1"/>
    </source>
</evidence>
<feature type="domain" description="TonB-dependent receptor plug" evidence="9">
    <location>
        <begin position="232"/>
        <end position="337"/>
    </location>
</feature>
<dbReference type="NCBIfam" id="TIGR04056">
    <property type="entry name" value="OMP_RagA_SusC"/>
    <property type="match status" value="1"/>
</dbReference>
<dbReference type="SUPFAM" id="SSF56935">
    <property type="entry name" value="Porins"/>
    <property type="match status" value="1"/>
</dbReference>
<evidence type="ECO:0000256" key="7">
    <source>
        <dbReference type="PROSITE-ProRule" id="PRU01360"/>
    </source>
</evidence>
<dbReference type="AlphaFoldDB" id="A0A1I3AP98"/>
<evidence type="ECO:0000256" key="3">
    <source>
        <dbReference type="ARBA" id="ARBA00022452"/>
    </source>
</evidence>
<dbReference type="RefSeq" id="WP_090998253.1">
    <property type="nucleotide sequence ID" value="NZ_FOPP01000016.1"/>
</dbReference>
<evidence type="ECO:0000256" key="6">
    <source>
        <dbReference type="ARBA" id="ARBA00023237"/>
    </source>
</evidence>
<dbReference type="InterPro" id="IPR008969">
    <property type="entry name" value="CarboxyPept-like_regulatory"/>
</dbReference>
<dbReference type="PROSITE" id="PS52016">
    <property type="entry name" value="TONB_DEPENDENT_REC_3"/>
    <property type="match status" value="1"/>
</dbReference>
<sequence>MYKNFTKHSDVPLGYVSKIWLIMRLTTVILIATFLQVSASGFGQKITLSKTNAPLKTIFKELRNQSGYVFLCTENQLKVARPVNINVNGQDFQDVLKQIFENQPLTYSINEKTITIKEKEQSFFQNLIARWLAIDVKGKITDSLGTPLAGASVRVLDPAGKRIGGQAQTGSQGEFLLKNIPEDALIEVSYIGYLTRKIPVKEDLGIVVLKVNPGKLAEVEVTYNTGYQEIPKERATGSFVSLGKELIDRKVSTNILDRLEDVTPGLIFNRGPQKGNDPISIRGRSTIYANTSPLIIVDNFPYDGPLENINPNDVESISVLKDAAAASIWGARAGNGVIVITTKRGKNNQPLQVSVNSNVTVAEHRDLFYVPQMSIPDFINIEKDLFGRNYYSSSENNANKPKLPPAVETLIALRDGKITAQEADASMNLFSKSDIRNYIRDYYLQKGINQQYALSISGGSASHAYQVSLGFDNIRPDVVGNGNNRLTLSIGDHWKTLSDRLEIGLSINMSNQNTHTRTDIPGGYAYDRLADENGNPLAVANIYSTRYINTVTNNGLLDWTYVPLNEIGKKDYNTQAYDIRVNPSMQYSLTSDLKFGLFYQYWKNIRASRNRDPQELFYTRDQINKYTQVDAQGSFTYPVPMGDILSTAQSDAYSHTFRPQLSYAKELASKHYLNGIAGMEIRDLQGVSHSDRFYGYRDDMGSSLPVDMVTRYRYYYNPGQQATLLSGISHDGNTDRFVSYYANVGYDYRHRYFLNVSGRKDQANIFGVDANMRGVPLWSIGGAWILSEESFAKDRNMPFLKFRATFGYGGNVDKSLSSEVTAQYANFFSYDVLPQLRGAIIVNPPNPTLRWEKVKTSNLAIDVETKNGIFSGTAEYYSKYSEDLLGDYSLPASKGLTNFRGNFAKTLVRGVDLTLTGKPFRGNFSWTTTLNYSGLSEKVLDFEKIPTVTNLLGTAFSASPQPIVGKPLYGVYTYEWAGLDPKNGNPLGVLNGLPSSDYLAISSAATVENLQYHGSARPTSFGAFRNDFSYKGLTLSVNISYRLGYYYKRFSIDYFSLLRGGIGHGDFDKRWKKPGDEQSTQIPSLPATADSRQQNFYFNSAALIEKGDHIRLNDIRLSYTINKMKFPGLIFKSAQFYSYANNLGILWKASKDVLDPDYQTAALVRSFAIGMKLNF</sequence>
<keyword evidence="4 7" id="KW-0812">Transmembrane</keyword>
<keyword evidence="3 7" id="KW-1134">Transmembrane beta strand</keyword>
<evidence type="ECO:0000256" key="2">
    <source>
        <dbReference type="ARBA" id="ARBA00022448"/>
    </source>
</evidence>
<name>A0A1I3AP98_9SPHI</name>
<evidence type="ECO:0000256" key="4">
    <source>
        <dbReference type="ARBA" id="ARBA00022692"/>
    </source>
</evidence>
<dbReference type="STRING" id="414048.SAMN04489864_1169"/>
<dbReference type="InterPro" id="IPR023996">
    <property type="entry name" value="TonB-dep_OMP_SusC/RagA"/>
</dbReference>
<dbReference type="Pfam" id="PF07660">
    <property type="entry name" value="STN"/>
    <property type="match status" value="1"/>
</dbReference>